<dbReference type="InterPro" id="IPR001296">
    <property type="entry name" value="Glyco_trans_1"/>
</dbReference>
<gene>
    <name evidence="3" type="ORF">A3A74_02205</name>
</gene>
<proteinExistence type="predicted"/>
<organism evidence="3 4">
    <name type="scientific">Candidatus Roizmanbacteria bacterium RIFCSPLOWO2_01_FULL_35_13</name>
    <dbReference type="NCBI Taxonomy" id="1802055"/>
    <lineage>
        <taxon>Bacteria</taxon>
        <taxon>Candidatus Roizmaniibacteriota</taxon>
    </lineage>
</organism>
<dbReference type="STRING" id="1802055.A3A74_02205"/>
<dbReference type="GO" id="GO:0016757">
    <property type="term" value="F:glycosyltransferase activity"/>
    <property type="evidence" value="ECO:0007669"/>
    <property type="project" value="InterPro"/>
</dbReference>
<dbReference type="SUPFAM" id="SSF53756">
    <property type="entry name" value="UDP-Glycosyltransferase/glycogen phosphorylase"/>
    <property type="match status" value="1"/>
</dbReference>
<evidence type="ECO:0000259" key="1">
    <source>
        <dbReference type="Pfam" id="PF00534"/>
    </source>
</evidence>
<evidence type="ECO:0000313" key="4">
    <source>
        <dbReference type="Proteomes" id="UP000179270"/>
    </source>
</evidence>
<evidence type="ECO:0000259" key="2">
    <source>
        <dbReference type="Pfam" id="PF13439"/>
    </source>
</evidence>
<name>A0A1F7ICP4_9BACT</name>
<evidence type="ECO:0008006" key="5">
    <source>
        <dbReference type="Google" id="ProtNLM"/>
    </source>
</evidence>
<sequence>MKVIAIHKNLALGGAEKILIDYAKQFQKENKVFDILLIENNIEFDKLEKLHISFLIDSKNVKKSKILLLIFWPYYLYKLITAVKKYDVVFSFERYPAYINFLISRLLGKKSVVYVPVPIIPCIEESFNGELLRKFHIFLHRFILNNTDLIIAISRGVKKEMIDRFGVKENQIRVIEPFIDSESIRLMSGEPLSKNESKRLDKKTVLISISRLNSQKNLSLLIKAFYELDKIIKNCILLIAGEGKERKKLEELIRRLYLDNKVLLLGAKNNPIKYLGRSDLFVLTSSFEGLGLVLLEALVCRIPIVAVDSLYGIREIIAPELTIYKPINKTYINKYAVLIAQSLKIKKDLLLAIKYLLENKKIRKKLTSHNQEIIDKFQVRKKYELFLSALSEIL</sequence>
<dbReference type="AlphaFoldDB" id="A0A1F7ICP4"/>
<dbReference type="PANTHER" id="PTHR45947">
    <property type="entry name" value="SULFOQUINOVOSYL TRANSFERASE SQD2"/>
    <property type="match status" value="1"/>
</dbReference>
<dbReference type="Pfam" id="PF00534">
    <property type="entry name" value="Glycos_transf_1"/>
    <property type="match status" value="1"/>
</dbReference>
<reference evidence="3 4" key="1">
    <citation type="journal article" date="2016" name="Nat. Commun.">
        <title>Thousands of microbial genomes shed light on interconnected biogeochemical processes in an aquifer system.</title>
        <authorList>
            <person name="Anantharaman K."/>
            <person name="Brown C.T."/>
            <person name="Hug L.A."/>
            <person name="Sharon I."/>
            <person name="Castelle C.J."/>
            <person name="Probst A.J."/>
            <person name="Thomas B.C."/>
            <person name="Singh A."/>
            <person name="Wilkins M.J."/>
            <person name="Karaoz U."/>
            <person name="Brodie E.L."/>
            <person name="Williams K.H."/>
            <person name="Hubbard S.S."/>
            <person name="Banfield J.F."/>
        </authorList>
    </citation>
    <scope>NUCLEOTIDE SEQUENCE [LARGE SCALE GENOMIC DNA]</scope>
</reference>
<dbReference type="Pfam" id="PF13439">
    <property type="entry name" value="Glyco_transf_4"/>
    <property type="match status" value="1"/>
</dbReference>
<comment type="caution">
    <text evidence="3">The sequence shown here is derived from an EMBL/GenBank/DDBJ whole genome shotgun (WGS) entry which is preliminary data.</text>
</comment>
<dbReference type="EMBL" id="MGAF01000022">
    <property type="protein sequence ID" value="OGK41133.1"/>
    <property type="molecule type" value="Genomic_DNA"/>
</dbReference>
<feature type="domain" description="Glycosyl transferase family 1" evidence="1">
    <location>
        <begin position="194"/>
        <end position="333"/>
    </location>
</feature>
<feature type="domain" description="Glycosyltransferase subfamily 4-like N-terminal" evidence="2">
    <location>
        <begin position="13"/>
        <end position="182"/>
    </location>
</feature>
<dbReference type="Proteomes" id="UP000179270">
    <property type="component" value="Unassembled WGS sequence"/>
</dbReference>
<dbReference type="Gene3D" id="3.40.50.2000">
    <property type="entry name" value="Glycogen Phosphorylase B"/>
    <property type="match status" value="2"/>
</dbReference>
<protein>
    <recommendedName>
        <fullName evidence="5">Glycosyl transferase family 1 domain-containing protein</fullName>
    </recommendedName>
</protein>
<accession>A0A1F7ICP4</accession>
<evidence type="ECO:0000313" key="3">
    <source>
        <dbReference type="EMBL" id="OGK41133.1"/>
    </source>
</evidence>
<dbReference type="InterPro" id="IPR050194">
    <property type="entry name" value="Glycosyltransferase_grp1"/>
</dbReference>
<dbReference type="CDD" id="cd03811">
    <property type="entry name" value="GT4_GT28_WabH-like"/>
    <property type="match status" value="1"/>
</dbReference>
<dbReference type="InterPro" id="IPR028098">
    <property type="entry name" value="Glyco_trans_4-like_N"/>
</dbReference>
<dbReference type="PANTHER" id="PTHR45947:SF3">
    <property type="entry name" value="SULFOQUINOVOSYL TRANSFERASE SQD2"/>
    <property type="match status" value="1"/>
</dbReference>